<evidence type="ECO:0000256" key="4">
    <source>
        <dbReference type="ARBA" id="ARBA00022679"/>
    </source>
</evidence>
<dbReference type="EC" id="2.1.1.-" evidence="6"/>
<comment type="function">
    <text evidence="1 6">Exhibits S-adenosyl-L-methionine-dependent methyltransferase activity.</text>
</comment>
<evidence type="ECO:0000256" key="3">
    <source>
        <dbReference type="ARBA" id="ARBA00022603"/>
    </source>
</evidence>
<dbReference type="InterPro" id="IPR007213">
    <property type="entry name" value="Ppm1/Ppm2/Tcmp"/>
</dbReference>
<evidence type="ECO:0000313" key="8">
    <source>
        <dbReference type="Proteomes" id="UP000466831"/>
    </source>
</evidence>
<dbReference type="PANTHER" id="PTHR43619:SF2">
    <property type="entry name" value="S-ADENOSYL-L-METHIONINE-DEPENDENT METHYLTRANSFERASES SUPERFAMILY PROTEIN"/>
    <property type="match status" value="1"/>
</dbReference>
<dbReference type="PANTHER" id="PTHR43619">
    <property type="entry name" value="S-ADENOSYL-L-METHIONINE-DEPENDENT METHYLTRANSFERASE YKTD-RELATED"/>
    <property type="match status" value="1"/>
</dbReference>
<sequence length="298" mass="32264">MSRCNDDTWNLATSVGATATLVAAARAAASRQIDPIINDPFAAPLVRAAGVELFARLAGGEVEFADIGSGWLPDFFGVRTRFFDRYFLASLSTGIRQAVIVASGLDSRAYRLTWPTGTVVYEVDQPEVIAFKDSTLSALGVKPAVELRTVGADLRYDWTNTLQQKGFDYAKPTAWMLEGLMIGYLPGEAQNHMLDRISALSTQGSQMIADHLPAKSRSVGSIITGLADQWRQHGFDIDFNHLTYPHDQNDAEGHLQALGWHTTAYRLTDLLLDAGVPAGSIDAGPNGPGAVHYLTAEK</sequence>
<keyword evidence="5 6" id="KW-0949">S-adenosyl-L-methionine</keyword>
<evidence type="ECO:0000256" key="5">
    <source>
        <dbReference type="ARBA" id="ARBA00022691"/>
    </source>
</evidence>
<evidence type="ECO:0000256" key="2">
    <source>
        <dbReference type="ARBA" id="ARBA00008138"/>
    </source>
</evidence>
<dbReference type="InterPro" id="IPR011610">
    <property type="entry name" value="SAM_mthyl_Trfase_ML2640-like"/>
</dbReference>
<dbReference type="SUPFAM" id="SSF53335">
    <property type="entry name" value="S-adenosyl-L-methionine-dependent methyltransferases"/>
    <property type="match status" value="1"/>
</dbReference>
<comment type="similarity">
    <text evidence="2 6">Belongs to the UPF0677 family.</text>
</comment>
<dbReference type="GO" id="GO:0008168">
    <property type="term" value="F:methyltransferase activity"/>
    <property type="evidence" value="ECO:0007669"/>
    <property type="project" value="UniProtKB-KW"/>
</dbReference>
<dbReference type="Proteomes" id="UP000466831">
    <property type="component" value="Chromosome"/>
</dbReference>
<reference evidence="7 8" key="1">
    <citation type="journal article" date="2019" name="Emerg. Microbes Infect.">
        <title>Comprehensive subspecies identification of 175 nontuberculous mycobacteria species based on 7547 genomic profiles.</title>
        <authorList>
            <person name="Matsumoto Y."/>
            <person name="Kinjo T."/>
            <person name="Motooka D."/>
            <person name="Nabeya D."/>
            <person name="Jung N."/>
            <person name="Uechi K."/>
            <person name="Horii T."/>
            <person name="Iida T."/>
            <person name="Fujita J."/>
            <person name="Nakamura S."/>
        </authorList>
    </citation>
    <scope>NUCLEOTIDE SEQUENCE [LARGE SCALE GENOMIC DNA]</scope>
    <source>
        <strain evidence="7 8">JCM 17324</strain>
    </source>
</reference>
<proteinExistence type="inferred from homology"/>
<name>A0ABN5ZKX8_9MYCO</name>
<accession>A0ABN5ZKX8</accession>
<dbReference type="Pfam" id="PF04072">
    <property type="entry name" value="LCM"/>
    <property type="match status" value="1"/>
</dbReference>
<organism evidence="7 8">
    <name type="scientific">Mycobacterium marseillense</name>
    <dbReference type="NCBI Taxonomy" id="701042"/>
    <lineage>
        <taxon>Bacteria</taxon>
        <taxon>Bacillati</taxon>
        <taxon>Actinomycetota</taxon>
        <taxon>Actinomycetes</taxon>
        <taxon>Mycobacteriales</taxon>
        <taxon>Mycobacteriaceae</taxon>
        <taxon>Mycobacterium</taxon>
        <taxon>Mycobacterium avium complex (MAC)</taxon>
    </lineage>
</organism>
<gene>
    <name evidence="7" type="ORF">MMARJ_00820</name>
</gene>
<evidence type="ECO:0000256" key="1">
    <source>
        <dbReference type="ARBA" id="ARBA00003907"/>
    </source>
</evidence>
<dbReference type="Gene3D" id="3.40.50.150">
    <property type="entry name" value="Vaccinia Virus protein VP39"/>
    <property type="match status" value="1"/>
</dbReference>
<keyword evidence="4" id="KW-0808">Transferase</keyword>
<evidence type="ECO:0000256" key="6">
    <source>
        <dbReference type="RuleBase" id="RU362030"/>
    </source>
</evidence>
<keyword evidence="8" id="KW-1185">Reference proteome</keyword>
<dbReference type="EMBL" id="AP022584">
    <property type="protein sequence ID" value="BBY09342.1"/>
    <property type="molecule type" value="Genomic_DNA"/>
</dbReference>
<evidence type="ECO:0000313" key="7">
    <source>
        <dbReference type="EMBL" id="BBY09342.1"/>
    </source>
</evidence>
<dbReference type="GO" id="GO:0032259">
    <property type="term" value="P:methylation"/>
    <property type="evidence" value="ECO:0007669"/>
    <property type="project" value="UniProtKB-KW"/>
</dbReference>
<keyword evidence="3 6" id="KW-0489">Methyltransferase</keyword>
<protein>
    <recommendedName>
        <fullName evidence="6">S-adenosyl-L-methionine-dependent methyltransferase</fullName>
        <ecNumber evidence="6">2.1.1.-</ecNumber>
    </recommendedName>
</protein>
<dbReference type="InterPro" id="IPR029063">
    <property type="entry name" value="SAM-dependent_MTases_sf"/>
</dbReference>
<dbReference type="NCBIfam" id="TIGR00027">
    <property type="entry name" value="mthyl_TIGR00027"/>
    <property type="match status" value="1"/>
</dbReference>
<dbReference type="RefSeq" id="WP_083016265.1">
    <property type="nucleotide sequence ID" value="NZ_AP022584.1"/>
</dbReference>